<dbReference type="PANTHER" id="PTHR30471:SF6">
    <property type="entry name" value="UPF0758 PROTEIN VC_0510"/>
    <property type="match status" value="1"/>
</dbReference>
<keyword evidence="8" id="KW-1185">Reference proteome</keyword>
<dbReference type="GO" id="GO:0008237">
    <property type="term" value="F:metallopeptidase activity"/>
    <property type="evidence" value="ECO:0007669"/>
    <property type="project" value="UniProtKB-KW"/>
</dbReference>
<keyword evidence="2" id="KW-0479">Metal-binding</keyword>
<dbReference type="InterPro" id="IPR020891">
    <property type="entry name" value="UPF0758_CS"/>
</dbReference>
<dbReference type="PANTHER" id="PTHR30471">
    <property type="entry name" value="DNA REPAIR PROTEIN RADC"/>
    <property type="match status" value="1"/>
</dbReference>
<evidence type="ECO:0000256" key="5">
    <source>
        <dbReference type="ARBA" id="ARBA00023049"/>
    </source>
</evidence>
<protein>
    <submittedName>
        <fullName evidence="7">DNA repair protein RadC</fullName>
    </submittedName>
</protein>
<accession>A0A9X2WRB8</accession>
<dbReference type="PROSITE" id="PS50249">
    <property type="entry name" value="MPN"/>
    <property type="match status" value="1"/>
</dbReference>
<organism evidence="7 8">
    <name type="scientific">Shewanella septentrionalis</name>
    <dbReference type="NCBI Taxonomy" id="2952223"/>
    <lineage>
        <taxon>Bacteria</taxon>
        <taxon>Pseudomonadati</taxon>
        <taxon>Pseudomonadota</taxon>
        <taxon>Gammaproteobacteria</taxon>
        <taxon>Alteromonadales</taxon>
        <taxon>Shewanellaceae</taxon>
        <taxon>Shewanella</taxon>
    </lineage>
</organism>
<dbReference type="Gene3D" id="3.40.140.10">
    <property type="entry name" value="Cytidine Deaminase, domain 2"/>
    <property type="match status" value="1"/>
</dbReference>
<dbReference type="Proteomes" id="UP001155604">
    <property type="component" value="Unassembled WGS sequence"/>
</dbReference>
<keyword evidence="1" id="KW-0645">Protease</keyword>
<dbReference type="AlphaFoldDB" id="A0A9X2WRB8"/>
<dbReference type="CDD" id="cd08071">
    <property type="entry name" value="MPN_DUF2466"/>
    <property type="match status" value="1"/>
</dbReference>
<reference evidence="7" key="1">
    <citation type="journal article" date="2023" name="Int. J. Syst. Evol. Microbiol.">
        <title>&lt;i&gt;Shewanella septentrionalis&lt;/i&gt; sp. nov. and &lt;i&gt;Shewanella holmiensis&lt;/i&gt; sp. nov., isolated from Baltic Sea water and sediments.</title>
        <authorList>
            <person name="Martin-Rodriguez A.J."/>
            <person name="Thorell K."/>
            <person name="Joffre E."/>
            <person name="Jensie-Markopoulos S."/>
            <person name="Moore E.R.B."/>
            <person name="Sjoling A."/>
        </authorList>
    </citation>
    <scope>NUCLEOTIDE SEQUENCE</scope>
    <source>
        <strain evidence="7">SP1W3</strain>
    </source>
</reference>
<evidence type="ECO:0000256" key="2">
    <source>
        <dbReference type="ARBA" id="ARBA00022723"/>
    </source>
</evidence>
<evidence type="ECO:0000256" key="3">
    <source>
        <dbReference type="ARBA" id="ARBA00022801"/>
    </source>
</evidence>
<dbReference type="GO" id="GO:0006508">
    <property type="term" value="P:proteolysis"/>
    <property type="evidence" value="ECO:0007669"/>
    <property type="project" value="UniProtKB-KW"/>
</dbReference>
<dbReference type="PROSITE" id="PS01302">
    <property type="entry name" value="UPF0758"/>
    <property type="match status" value="1"/>
</dbReference>
<dbReference type="Pfam" id="PF04002">
    <property type="entry name" value="RadC"/>
    <property type="match status" value="1"/>
</dbReference>
<sequence length="168" mass="18459">MSTKSMSSQPVKPPLLNQPINHWPQTAEAILASAANIIAERYVKKDAYNNPQATKDFLTYKLGGYEREVFAVMLLDCQHQLLEFKELFFGTLDAASVYPREVVKAVLAVNAAAVIFAHNHPSGESEPSAADKNITKRLTDALALIDVQVLDHIVVGRTPVSFAERGLL</sequence>
<dbReference type="InterPro" id="IPR037518">
    <property type="entry name" value="MPN"/>
</dbReference>
<gene>
    <name evidence="7" type="primary">radC</name>
    <name evidence="7" type="ORF">NE536_02240</name>
</gene>
<keyword evidence="4" id="KW-0862">Zinc</keyword>
<name>A0A9X2WRB8_9GAMM</name>
<keyword evidence="3" id="KW-0378">Hydrolase</keyword>
<evidence type="ECO:0000259" key="6">
    <source>
        <dbReference type="PROSITE" id="PS50249"/>
    </source>
</evidence>
<evidence type="ECO:0000256" key="1">
    <source>
        <dbReference type="ARBA" id="ARBA00022670"/>
    </source>
</evidence>
<dbReference type="GO" id="GO:0046872">
    <property type="term" value="F:metal ion binding"/>
    <property type="evidence" value="ECO:0007669"/>
    <property type="project" value="UniProtKB-KW"/>
</dbReference>
<comment type="caution">
    <text evidence="7">The sequence shown here is derived from an EMBL/GenBank/DDBJ whole genome shotgun (WGS) entry which is preliminary data.</text>
</comment>
<dbReference type="InterPro" id="IPR001405">
    <property type="entry name" value="UPF0758"/>
</dbReference>
<evidence type="ECO:0000313" key="7">
    <source>
        <dbReference type="EMBL" id="MCT7944184.1"/>
    </source>
</evidence>
<dbReference type="InterPro" id="IPR025657">
    <property type="entry name" value="RadC_JAB"/>
</dbReference>
<dbReference type="EMBL" id="JAMTCC010000003">
    <property type="protein sequence ID" value="MCT7944184.1"/>
    <property type="molecule type" value="Genomic_DNA"/>
</dbReference>
<evidence type="ECO:0000256" key="4">
    <source>
        <dbReference type="ARBA" id="ARBA00022833"/>
    </source>
</evidence>
<proteinExistence type="predicted"/>
<keyword evidence="5" id="KW-0482">Metalloprotease</keyword>
<feature type="domain" description="MPN" evidence="6">
    <location>
        <begin position="47"/>
        <end position="168"/>
    </location>
</feature>
<dbReference type="NCBIfam" id="TIGR00608">
    <property type="entry name" value="radc"/>
    <property type="match status" value="1"/>
</dbReference>
<evidence type="ECO:0000313" key="8">
    <source>
        <dbReference type="Proteomes" id="UP001155604"/>
    </source>
</evidence>